<dbReference type="GO" id="GO:1901096">
    <property type="term" value="P:regulation of autophagosome maturation"/>
    <property type="evidence" value="ECO:0007669"/>
    <property type="project" value="TreeGrafter"/>
</dbReference>
<sequence>MQYDSPQDLHKALINSNDSQQITNLIQKLSNFYVIGDHQNQDIFDYLAENNILALFYDKIINLSTQQLCYIISRLSFIISNLKQPLNITYLLSNSVLNDFVIHQYDFSNQEMVDYYVNFLKIIAIRIDRENIFLYFNFRYPSFPLLWEAQKFINYPDVLVSNTIKVIILSLSKLFNLSQDSDTLTQSIMEQENRTIKKLKNYFSLSPFYLAYLKYVHQIKCILPNLAKSEFHNSLEELIMFFSDILKQCPFLIPLFEQIMLHRLILPILDYLLLNKNTDFKTEFKLGFYLIYQIISKLPFNNILKYLSQDKIPKDRGLELKYNYIPSATWVYETENYLCEFEDVFLEENLNQNVFNVFENQQENNLIHNTYKTQMLHLLTPRDNSILLLQLAIWQIIKNQQQPWPAQQIIQLLSKPQKQIMYSKKVIDFIFLFYLNEDTNMLQDIYLEYGIYVAQLRASISLDKAYLSEAVIINWGILQNFDLNLFKKSSFTVSFNDLQNWEHENELSQFKFIYIYLISKFLVTNQKQEPPKAQYVLNQEISHLTDDQYFQIDKKRTYLIISTEQGYVYQTIPCSNPNRGVVTFKYPLAGLTCTQEKDYLCFEQSSLAINKAKPTKIQISNNLMNEIISKINEAKVELKKSTLEQLEQLIK</sequence>
<protein>
    <recommendedName>
        <fullName evidence="2">FPL domain-containing protein</fullName>
    </recommendedName>
</protein>
<dbReference type="GO" id="GO:0016197">
    <property type="term" value="P:endosomal transport"/>
    <property type="evidence" value="ECO:0007669"/>
    <property type="project" value="TreeGrafter"/>
</dbReference>
<dbReference type="GO" id="GO:0007034">
    <property type="term" value="P:vacuolar transport"/>
    <property type="evidence" value="ECO:0007669"/>
    <property type="project" value="TreeGrafter"/>
</dbReference>
<dbReference type="OMA" id="QCPFLIP"/>
<evidence type="ECO:0000259" key="2">
    <source>
        <dbReference type="Pfam" id="PF09758"/>
    </source>
</evidence>
<dbReference type="AlphaFoldDB" id="A0A8S1U054"/>
<dbReference type="GO" id="GO:0006914">
    <property type="term" value="P:autophagy"/>
    <property type="evidence" value="ECO:0007669"/>
    <property type="project" value="UniProtKB-KW"/>
</dbReference>
<evidence type="ECO:0000313" key="3">
    <source>
        <dbReference type="EMBL" id="CAD8156669.1"/>
    </source>
</evidence>
<accession>A0A8S1U054</accession>
<comment type="caution">
    <text evidence="3">The sequence shown here is derived from an EMBL/GenBank/DDBJ whole genome shotgun (WGS) entry which is preliminary data.</text>
</comment>
<dbReference type="PANTHER" id="PTHR21481">
    <property type="entry name" value="PROTEIN CLEC16A"/>
    <property type="match status" value="1"/>
</dbReference>
<keyword evidence="1" id="KW-0072">Autophagy</keyword>
<proteinExistence type="predicted"/>
<dbReference type="EMBL" id="CAJJDP010000032">
    <property type="protein sequence ID" value="CAD8156669.1"/>
    <property type="molecule type" value="Genomic_DNA"/>
</dbReference>
<organism evidence="3 4">
    <name type="scientific">Paramecium octaurelia</name>
    <dbReference type="NCBI Taxonomy" id="43137"/>
    <lineage>
        <taxon>Eukaryota</taxon>
        <taxon>Sar</taxon>
        <taxon>Alveolata</taxon>
        <taxon>Ciliophora</taxon>
        <taxon>Intramacronucleata</taxon>
        <taxon>Oligohymenophorea</taxon>
        <taxon>Peniculida</taxon>
        <taxon>Parameciidae</taxon>
        <taxon>Paramecium</taxon>
    </lineage>
</organism>
<dbReference type="GO" id="GO:0005794">
    <property type="term" value="C:Golgi apparatus"/>
    <property type="evidence" value="ECO:0007669"/>
    <property type="project" value="TreeGrafter"/>
</dbReference>
<feature type="domain" description="FPL" evidence="2">
    <location>
        <begin position="26"/>
        <end position="171"/>
    </location>
</feature>
<dbReference type="InterPro" id="IPR039272">
    <property type="entry name" value="CLEC16A/TT9"/>
</dbReference>
<reference evidence="3" key="1">
    <citation type="submission" date="2021-01" db="EMBL/GenBank/DDBJ databases">
        <authorList>
            <consortium name="Genoscope - CEA"/>
            <person name="William W."/>
        </authorList>
    </citation>
    <scope>NUCLEOTIDE SEQUENCE</scope>
</reference>
<keyword evidence="4" id="KW-1185">Reference proteome</keyword>
<name>A0A8S1U054_PAROT</name>
<dbReference type="OrthoDB" id="294052at2759"/>
<dbReference type="GO" id="GO:0005770">
    <property type="term" value="C:late endosome"/>
    <property type="evidence" value="ECO:0007669"/>
    <property type="project" value="TreeGrafter"/>
</dbReference>
<evidence type="ECO:0000313" key="4">
    <source>
        <dbReference type="Proteomes" id="UP000683925"/>
    </source>
</evidence>
<dbReference type="Pfam" id="PF09758">
    <property type="entry name" value="FPL"/>
    <property type="match status" value="1"/>
</dbReference>
<dbReference type="Proteomes" id="UP000683925">
    <property type="component" value="Unassembled WGS sequence"/>
</dbReference>
<dbReference type="PANTHER" id="PTHR21481:SF0">
    <property type="entry name" value="PROTEIN CLEC16A"/>
    <property type="match status" value="1"/>
</dbReference>
<dbReference type="InterPro" id="IPR019155">
    <property type="entry name" value="CLEC16A/TT9_N"/>
</dbReference>
<gene>
    <name evidence="3" type="ORF">POCTA_138.1.T0320238</name>
</gene>
<evidence type="ECO:0000256" key="1">
    <source>
        <dbReference type="ARBA" id="ARBA00023006"/>
    </source>
</evidence>